<keyword evidence="1" id="KW-0812">Transmembrane</keyword>
<protein>
    <submittedName>
        <fullName evidence="2">Uncharacterized protein</fullName>
    </submittedName>
</protein>
<evidence type="ECO:0000256" key="1">
    <source>
        <dbReference type="SAM" id="Phobius"/>
    </source>
</evidence>
<dbReference type="EMBL" id="KR029580">
    <property type="protein sequence ID" value="AKH46268.1"/>
    <property type="molecule type" value="Genomic_DNA"/>
</dbReference>
<reference evidence="2" key="1">
    <citation type="journal article" date="2015" name="Front. Microbiol.">
        <title>Combining genomic sequencing methods to explore viral diversity and reveal potential virus-host interactions.</title>
        <authorList>
            <person name="Chow C.E."/>
            <person name="Winget D.M."/>
            <person name="White R.A.III."/>
            <person name="Hallam S.J."/>
            <person name="Suttle C.A."/>
        </authorList>
    </citation>
    <scope>NUCLEOTIDE SEQUENCE</scope>
    <source>
        <strain evidence="2">Anoxic3_5</strain>
    </source>
</reference>
<feature type="transmembrane region" description="Helical" evidence="1">
    <location>
        <begin position="42"/>
        <end position="65"/>
    </location>
</feature>
<reference evidence="2" key="2">
    <citation type="submission" date="2015-03" db="EMBL/GenBank/DDBJ databases">
        <authorList>
            <person name="Chow C.-E.T."/>
            <person name="Winget D.M."/>
            <person name="White R.A.III."/>
            <person name="Hallam S.J."/>
            <person name="Suttle C.A."/>
        </authorList>
    </citation>
    <scope>NUCLEOTIDE SEQUENCE</scope>
    <source>
        <strain evidence="2">Anoxic3_5</strain>
    </source>
</reference>
<keyword evidence="1" id="KW-0472">Membrane</keyword>
<keyword evidence="1" id="KW-1133">Transmembrane helix</keyword>
<accession>A0A0F7L438</accession>
<proteinExistence type="predicted"/>
<sequence length="76" mass="8426">MALHATFEQHPFCSKELLFYTVALTNTPMKSCLVRVSISHDWIVSMFFLFAASLALSVSAIVLAFKASHLISSKYG</sequence>
<organism evidence="2">
    <name type="scientific">uncultured marine virus</name>
    <dbReference type="NCBI Taxonomy" id="186617"/>
    <lineage>
        <taxon>Viruses</taxon>
        <taxon>environmental samples</taxon>
    </lineage>
</organism>
<evidence type="ECO:0000313" key="2">
    <source>
        <dbReference type="EMBL" id="AKH46268.1"/>
    </source>
</evidence>
<name>A0A0F7L438_9VIRU</name>